<dbReference type="InterPro" id="IPR055635">
    <property type="entry name" value="DUF7211"/>
</dbReference>
<dbReference type="GO" id="GO:0016747">
    <property type="term" value="F:acyltransferase activity, transferring groups other than amino-acyl groups"/>
    <property type="evidence" value="ECO:0007669"/>
    <property type="project" value="InterPro"/>
</dbReference>
<dbReference type="Pfam" id="PF00583">
    <property type="entry name" value="Acetyltransf_1"/>
    <property type="match status" value="1"/>
</dbReference>
<feature type="domain" description="N-acetyltransferase" evidence="1">
    <location>
        <begin position="25"/>
        <end position="177"/>
    </location>
</feature>
<proteinExistence type="predicted"/>
<dbReference type="Proteomes" id="UP001060462">
    <property type="component" value="Segment"/>
</dbReference>
<dbReference type="InterPro" id="IPR000182">
    <property type="entry name" value="GNAT_dom"/>
</dbReference>
<evidence type="ECO:0000313" key="2">
    <source>
        <dbReference type="EMBL" id="UTN91573.1"/>
    </source>
</evidence>
<dbReference type="CDD" id="cd04301">
    <property type="entry name" value="NAT_SF"/>
    <property type="match status" value="1"/>
</dbReference>
<evidence type="ECO:0000313" key="3">
    <source>
        <dbReference type="Proteomes" id="UP001060462"/>
    </source>
</evidence>
<accession>A0A9E7NER3</accession>
<evidence type="ECO:0000259" key="1">
    <source>
        <dbReference type="PROSITE" id="PS51186"/>
    </source>
</evidence>
<reference evidence="2" key="1">
    <citation type="submission" date="2022-05" db="EMBL/GenBank/DDBJ databases">
        <authorList>
            <person name="McPherson G."/>
            <person name="Aboshahba S."/>
            <person name="Velasquez R.J."/>
            <person name="Khalil K.J."/>
            <person name="Slawienski A."/>
            <person name="Mohn C.E."/>
            <person name="McDevitt M.R."/>
            <person name="Ramamoorthy Y."/>
            <person name="Booton G."/>
            <person name="Daniels C.J."/>
            <person name="Ball S.L."/>
            <person name="Garlena R.A."/>
            <person name="Russell D.A."/>
            <person name="Jacobs-Sera D."/>
            <person name="Hatfull G.F."/>
        </authorList>
    </citation>
    <scope>NUCLEOTIDE SEQUENCE</scope>
</reference>
<dbReference type="PROSITE" id="PS51186">
    <property type="entry name" value="GNAT"/>
    <property type="match status" value="1"/>
</dbReference>
<protein>
    <submittedName>
        <fullName evidence="2">Acetyltransferase</fullName>
    </submittedName>
</protein>
<name>A0A9E7NER3_9CAUD</name>
<sequence>MIDPVDDFLMHYGVKGMKWGKRSGVKTKKVTESRSIKLKNGSTLELSGDKTPLPARVLSAMIPALRRRINASDNFTLKNANGEKVGNMFLWKKKSDELNVVWVEVDDKHQGQGIATGAMRAAIDMAKQDGLKKVTLEVPGQSPDARHIYEKLGFKAGKQISSNGDIWGGLTEMQLDL</sequence>
<dbReference type="Pfam" id="PF23847">
    <property type="entry name" value="DUF7211"/>
    <property type="match status" value="1"/>
</dbReference>
<dbReference type="KEGG" id="vg:79993723"/>
<organism evidence="2 3">
    <name type="scientific">Arthrobacter phage Trustiboi</name>
    <dbReference type="NCBI Taxonomy" id="2951391"/>
    <lineage>
        <taxon>Viruses</taxon>
        <taxon>Duplodnaviria</taxon>
        <taxon>Heunggongvirae</taxon>
        <taxon>Uroviricota</taxon>
        <taxon>Caudoviricetes</taxon>
        <taxon>Gordonvirus</taxon>
        <taxon>Gordonvirus trustiboi</taxon>
    </lineage>
</organism>
<keyword evidence="3" id="KW-1185">Reference proteome</keyword>
<dbReference type="RefSeq" id="YP_010750371.1">
    <property type="nucleotide sequence ID" value="NC_073333.1"/>
</dbReference>
<dbReference type="EMBL" id="ON456335">
    <property type="protein sequence ID" value="UTN91573.1"/>
    <property type="molecule type" value="Genomic_DNA"/>
</dbReference>
<dbReference type="GeneID" id="79993723"/>
<gene>
    <name evidence="2" type="primary">10</name>
    <name evidence="2" type="ORF">SEA_TRUSTIBOI_10</name>
</gene>
<dbReference type="InterPro" id="IPR016181">
    <property type="entry name" value="Acyl_CoA_acyltransferase"/>
</dbReference>
<dbReference type="Gene3D" id="3.40.630.30">
    <property type="match status" value="1"/>
</dbReference>
<dbReference type="SUPFAM" id="SSF55729">
    <property type="entry name" value="Acyl-CoA N-acyltransferases (Nat)"/>
    <property type="match status" value="1"/>
</dbReference>